<dbReference type="InterPro" id="IPR000477">
    <property type="entry name" value="RT_dom"/>
</dbReference>
<feature type="domain" description="Reverse transcriptase" evidence="9">
    <location>
        <begin position="84"/>
        <end position="263"/>
    </location>
</feature>
<reference evidence="10 11" key="1">
    <citation type="journal article" date="2018" name="Cell">
        <title>The Chara Genome: Secondary Complexity and Implications for Plant Terrestrialization.</title>
        <authorList>
            <person name="Nishiyama T."/>
            <person name="Sakayama H."/>
            <person name="Vries J.D."/>
            <person name="Buschmann H."/>
            <person name="Saint-Marcoux D."/>
            <person name="Ullrich K.K."/>
            <person name="Haas F.B."/>
            <person name="Vanderstraeten L."/>
            <person name="Becker D."/>
            <person name="Lang D."/>
            <person name="Vosolsobe S."/>
            <person name="Rombauts S."/>
            <person name="Wilhelmsson P.K.I."/>
            <person name="Janitza P."/>
            <person name="Kern R."/>
            <person name="Heyl A."/>
            <person name="Rumpler F."/>
            <person name="Villalobos L.I.A.C."/>
            <person name="Clay J.M."/>
            <person name="Skokan R."/>
            <person name="Toyoda A."/>
            <person name="Suzuki Y."/>
            <person name="Kagoshima H."/>
            <person name="Schijlen E."/>
            <person name="Tajeshwar N."/>
            <person name="Catarino B."/>
            <person name="Hetherington A.J."/>
            <person name="Saltykova A."/>
            <person name="Bonnot C."/>
            <person name="Breuninger H."/>
            <person name="Symeonidi A."/>
            <person name="Radhakrishnan G.V."/>
            <person name="Van Nieuwerburgh F."/>
            <person name="Deforce D."/>
            <person name="Chang C."/>
            <person name="Karol K.G."/>
            <person name="Hedrich R."/>
            <person name="Ulvskov P."/>
            <person name="Glockner G."/>
            <person name="Delwiche C.F."/>
            <person name="Petrasek J."/>
            <person name="Van de Peer Y."/>
            <person name="Friml J."/>
            <person name="Beilby M."/>
            <person name="Dolan L."/>
            <person name="Kohara Y."/>
            <person name="Sugano S."/>
            <person name="Fujiyama A."/>
            <person name="Delaux P.-M."/>
            <person name="Quint M."/>
            <person name="TheiBen G."/>
            <person name="Hagemann M."/>
            <person name="Harholt J."/>
            <person name="Dunand C."/>
            <person name="Zachgo S."/>
            <person name="Langdale J."/>
            <person name="Maumus F."/>
            <person name="Straeten D.V.D."/>
            <person name="Gould S.B."/>
            <person name="Rensing S.A."/>
        </authorList>
    </citation>
    <scope>NUCLEOTIDE SEQUENCE [LARGE SCALE GENOMIC DNA]</scope>
    <source>
        <strain evidence="10 11">S276</strain>
    </source>
</reference>
<evidence type="ECO:0000256" key="3">
    <source>
        <dbReference type="ARBA" id="ARBA00022695"/>
    </source>
</evidence>
<evidence type="ECO:0000313" key="11">
    <source>
        <dbReference type="Proteomes" id="UP000265515"/>
    </source>
</evidence>
<dbReference type="OrthoDB" id="2013610at2759"/>
<evidence type="ECO:0000256" key="8">
    <source>
        <dbReference type="ARBA" id="ARBA00023268"/>
    </source>
</evidence>
<organism evidence="10 11">
    <name type="scientific">Chara braunii</name>
    <name type="common">Braun's stonewort</name>
    <dbReference type="NCBI Taxonomy" id="69332"/>
    <lineage>
        <taxon>Eukaryota</taxon>
        <taxon>Viridiplantae</taxon>
        <taxon>Streptophyta</taxon>
        <taxon>Charophyceae</taxon>
        <taxon>Charales</taxon>
        <taxon>Characeae</taxon>
        <taxon>Chara</taxon>
    </lineage>
</organism>
<evidence type="ECO:0000256" key="1">
    <source>
        <dbReference type="ARBA" id="ARBA00022670"/>
    </source>
</evidence>
<dbReference type="InterPro" id="IPR043502">
    <property type="entry name" value="DNA/RNA_pol_sf"/>
</dbReference>
<evidence type="ECO:0000256" key="5">
    <source>
        <dbReference type="ARBA" id="ARBA00022759"/>
    </source>
</evidence>
<keyword evidence="3" id="KW-0548">Nucleotidyltransferase</keyword>
<sequence>MPFDMLLGMYYLEVAKPQFEWDRKVLKHVLPDGRTVRLRIAGVVDNEVVHAIKELPSSKTPKGRIYRMAPTELDGLRRQLKELTEKGWIQPSTSPFGSPVLFVLKKGGSLRMCIDYKGLNAITVKNAEPLPRIDNLLDRVQGCKYFTKIDLKFDYHQIAIRPEDQHKTAFETRYGLYKFVVMPFGLCNAPRAFPHAINRVFHDYLDKFVVVYLNDILIFSRTVEEHDQHVETALSLLQQHKYKINLEKWEFGRIKILYLGYEISMEEARPEDAKVASIRDCPRPRFVIEVKSFFGVTDYYRNFVKNYSTVAAPSTHLARLDTPWEWTNKCEAAFKGLNYAITHHAILMVPDSERPFVVAIDASQYDTGTVLARQEGKKLRPIEYMSKKMPLKKLTKSTDERELDALYKAFVHWRHYLLGRFFSLRTNHQTLKWIKTQLVLSDALKRWIEVIDQYDFKLDYVKGECNKVADALSRRANYLGALITEFGLSDEVTPSMVDAYKEDPVMMDTYAN</sequence>
<dbReference type="PANTHER" id="PTHR37984">
    <property type="entry name" value="PROTEIN CBG26694"/>
    <property type="match status" value="1"/>
</dbReference>
<dbReference type="Proteomes" id="UP000265515">
    <property type="component" value="Unassembled WGS sequence"/>
</dbReference>
<keyword evidence="8" id="KW-0511">Multifunctional enzyme</keyword>
<dbReference type="GO" id="GO:0004519">
    <property type="term" value="F:endonuclease activity"/>
    <property type="evidence" value="ECO:0007669"/>
    <property type="project" value="UniProtKB-KW"/>
</dbReference>
<evidence type="ECO:0000313" key="10">
    <source>
        <dbReference type="EMBL" id="GBG69733.1"/>
    </source>
</evidence>
<dbReference type="CDD" id="cd09274">
    <property type="entry name" value="RNase_HI_RT_Ty3"/>
    <property type="match status" value="1"/>
</dbReference>
<protein>
    <recommendedName>
        <fullName evidence="9">Reverse transcriptase domain-containing protein</fullName>
    </recommendedName>
</protein>
<dbReference type="PANTHER" id="PTHR37984:SF5">
    <property type="entry name" value="PROTEIN NYNRIN-LIKE"/>
    <property type="match status" value="1"/>
</dbReference>
<keyword evidence="6" id="KW-0378">Hydrolase</keyword>
<dbReference type="InterPro" id="IPR050951">
    <property type="entry name" value="Retrovirus_Pol_polyprotein"/>
</dbReference>
<dbReference type="FunFam" id="3.10.10.10:FF:000007">
    <property type="entry name" value="Retrovirus-related Pol polyprotein from transposon 17.6-like Protein"/>
    <property type="match status" value="1"/>
</dbReference>
<dbReference type="FunFam" id="3.30.70.270:FF:000020">
    <property type="entry name" value="Transposon Tf2-6 polyprotein-like Protein"/>
    <property type="match status" value="1"/>
</dbReference>
<proteinExistence type="predicted"/>
<name>A0A388KIE3_CHABU</name>
<dbReference type="Gene3D" id="3.30.70.270">
    <property type="match status" value="2"/>
</dbReference>
<dbReference type="Gene3D" id="3.10.10.10">
    <property type="entry name" value="HIV Type 1 Reverse Transcriptase, subunit A, domain 1"/>
    <property type="match status" value="1"/>
</dbReference>
<dbReference type="SUPFAM" id="SSF56672">
    <property type="entry name" value="DNA/RNA polymerases"/>
    <property type="match status" value="1"/>
</dbReference>
<dbReference type="EMBL" id="BFEA01000119">
    <property type="protein sequence ID" value="GBG69733.1"/>
    <property type="molecule type" value="Genomic_DNA"/>
</dbReference>
<dbReference type="Gramene" id="GBG69733">
    <property type="protein sequence ID" value="GBG69733"/>
    <property type="gene ID" value="CBR_g4564"/>
</dbReference>
<dbReference type="GO" id="GO:0003964">
    <property type="term" value="F:RNA-directed DNA polymerase activity"/>
    <property type="evidence" value="ECO:0007669"/>
    <property type="project" value="UniProtKB-KW"/>
</dbReference>
<accession>A0A388KIE3</accession>
<keyword evidence="4" id="KW-0540">Nuclease</keyword>
<dbReference type="InterPro" id="IPR043128">
    <property type="entry name" value="Rev_trsase/Diguanyl_cyclase"/>
</dbReference>
<keyword evidence="11" id="KW-1185">Reference proteome</keyword>
<dbReference type="AlphaFoldDB" id="A0A388KIE3"/>
<evidence type="ECO:0000259" key="9">
    <source>
        <dbReference type="PROSITE" id="PS50878"/>
    </source>
</evidence>
<evidence type="ECO:0000256" key="7">
    <source>
        <dbReference type="ARBA" id="ARBA00022918"/>
    </source>
</evidence>
<comment type="caution">
    <text evidence="10">The sequence shown here is derived from an EMBL/GenBank/DDBJ whole genome shotgun (WGS) entry which is preliminary data.</text>
</comment>
<dbReference type="CDD" id="cd01647">
    <property type="entry name" value="RT_LTR"/>
    <property type="match status" value="1"/>
</dbReference>
<gene>
    <name evidence="10" type="ORF">CBR_g4564</name>
</gene>
<dbReference type="PROSITE" id="PS50878">
    <property type="entry name" value="RT_POL"/>
    <property type="match status" value="1"/>
</dbReference>
<keyword evidence="1" id="KW-0645">Protease</keyword>
<dbReference type="Pfam" id="PF00078">
    <property type="entry name" value="RVT_1"/>
    <property type="match status" value="1"/>
</dbReference>
<evidence type="ECO:0000256" key="4">
    <source>
        <dbReference type="ARBA" id="ARBA00022722"/>
    </source>
</evidence>
<keyword evidence="5" id="KW-0255">Endonuclease</keyword>
<evidence type="ECO:0000256" key="6">
    <source>
        <dbReference type="ARBA" id="ARBA00022801"/>
    </source>
</evidence>
<dbReference type="InterPro" id="IPR041577">
    <property type="entry name" value="RT_RNaseH_2"/>
</dbReference>
<dbReference type="GO" id="GO:0006508">
    <property type="term" value="P:proteolysis"/>
    <property type="evidence" value="ECO:0007669"/>
    <property type="project" value="UniProtKB-KW"/>
</dbReference>
<dbReference type="GO" id="GO:0008233">
    <property type="term" value="F:peptidase activity"/>
    <property type="evidence" value="ECO:0007669"/>
    <property type="project" value="UniProtKB-KW"/>
</dbReference>
<dbReference type="Pfam" id="PF17919">
    <property type="entry name" value="RT_RNaseH_2"/>
    <property type="match status" value="1"/>
</dbReference>
<evidence type="ECO:0000256" key="2">
    <source>
        <dbReference type="ARBA" id="ARBA00022679"/>
    </source>
</evidence>
<keyword evidence="7" id="KW-0695">RNA-directed DNA polymerase</keyword>
<keyword evidence="2" id="KW-0808">Transferase</keyword>